<gene>
    <name evidence="2" type="ORF">CC80DRAFT_498886</name>
</gene>
<proteinExistence type="predicted"/>
<evidence type="ECO:0000256" key="1">
    <source>
        <dbReference type="SAM" id="MobiDB-lite"/>
    </source>
</evidence>
<feature type="compositionally biased region" description="Polar residues" evidence="1">
    <location>
        <begin position="55"/>
        <end position="75"/>
    </location>
</feature>
<evidence type="ECO:0000313" key="3">
    <source>
        <dbReference type="Proteomes" id="UP000800035"/>
    </source>
</evidence>
<dbReference type="EMBL" id="ML976977">
    <property type="protein sequence ID" value="KAF1963768.1"/>
    <property type="molecule type" value="Genomic_DNA"/>
</dbReference>
<feature type="compositionally biased region" description="Basic and acidic residues" evidence="1">
    <location>
        <begin position="113"/>
        <end position="128"/>
    </location>
</feature>
<organism evidence="2 3">
    <name type="scientific">Byssothecium circinans</name>
    <dbReference type="NCBI Taxonomy" id="147558"/>
    <lineage>
        <taxon>Eukaryota</taxon>
        <taxon>Fungi</taxon>
        <taxon>Dikarya</taxon>
        <taxon>Ascomycota</taxon>
        <taxon>Pezizomycotina</taxon>
        <taxon>Dothideomycetes</taxon>
        <taxon>Pleosporomycetidae</taxon>
        <taxon>Pleosporales</taxon>
        <taxon>Massarineae</taxon>
        <taxon>Massarinaceae</taxon>
        <taxon>Byssothecium</taxon>
    </lineage>
</organism>
<feature type="region of interest" description="Disordered" evidence="1">
    <location>
        <begin position="217"/>
        <end position="236"/>
    </location>
</feature>
<feature type="region of interest" description="Disordered" evidence="1">
    <location>
        <begin position="44"/>
        <end position="78"/>
    </location>
</feature>
<feature type="region of interest" description="Disordered" evidence="1">
    <location>
        <begin position="242"/>
        <end position="282"/>
    </location>
</feature>
<dbReference type="AlphaFoldDB" id="A0A6A5UG56"/>
<accession>A0A6A5UG56</accession>
<feature type="region of interest" description="Disordered" evidence="1">
    <location>
        <begin position="181"/>
        <end position="207"/>
    </location>
</feature>
<name>A0A6A5UG56_9PLEO</name>
<reference evidence="2" key="1">
    <citation type="journal article" date="2020" name="Stud. Mycol.">
        <title>101 Dothideomycetes genomes: a test case for predicting lifestyles and emergence of pathogens.</title>
        <authorList>
            <person name="Haridas S."/>
            <person name="Albert R."/>
            <person name="Binder M."/>
            <person name="Bloem J."/>
            <person name="Labutti K."/>
            <person name="Salamov A."/>
            <person name="Andreopoulos B."/>
            <person name="Baker S."/>
            <person name="Barry K."/>
            <person name="Bills G."/>
            <person name="Bluhm B."/>
            <person name="Cannon C."/>
            <person name="Castanera R."/>
            <person name="Culley D."/>
            <person name="Daum C."/>
            <person name="Ezra D."/>
            <person name="Gonzalez J."/>
            <person name="Henrissat B."/>
            <person name="Kuo A."/>
            <person name="Liang C."/>
            <person name="Lipzen A."/>
            <person name="Lutzoni F."/>
            <person name="Magnuson J."/>
            <person name="Mondo S."/>
            <person name="Nolan M."/>
            <person name="Ohm R."/>
            <person name="Pangilinan J."/>
            <person name="Park H.-J."/>
            <person name="Ramirez L."/>
            <person name="Alfaro M."/>
            <person name="Sun H."/>
            <person name="Tritt A."/>
            <person name="Yoshinaga Y."/>
            <person name="Zwiers L.-H."/>
            <person name="Turgeon B."/>
            <person name="Goodwin S."/>
            <person name="Spatafora J."/>
            <person name="Crous P."/>
            <person name="Grigoriev I."/>
        </authorList>
    </citation>
    <scope>NUCLEOTIDE SEQUENCE</scope>
    <source>
        <strain evidence="2">CBS 675.92</strain>
    </source>
</reference>
<dbReference type="Proteomes" id="UP000800035">
    <property type="component" value="Unassembled WGS sequence"/>
</dbReference>
<protein>
    <submittedName>
        <fullName evidence="2">Uncharacterized protein</fullName>
    </submittedName>
</protein>
<keyword evidence="3" id="KW-1185">Reference proteome</keyword>
<feature type="region of interest" description="Disordered" evidence="1">
    <location>
        <begin position="110"/>
        <end position="131"/>
    </location>
</feature>
<feature type="compositionally biased region" description="Low complexity" evidence="1">
    <location>
        <begin position="192"/>
        <end position="206"/>
    </location>
</feature>
<sequence length="282" mass="30227">MSAVQCPPQAKCTLLPPAQGCPSERDGRTAARAGIPSLAIQYRTHARRKLPHSRCTVSEQNRTEPNARSSSSAQPSALDCWTDGQASALNAQRRRRCYVETRPCASATAMATGRDRPASANQRREAHPSTHIAARRLRSSRGGKAARWTWGAVRADRPAALVGVSDVLAALARTGKATKVTPRCSRLPSPPATAHNTTTSSSTQSNLQIRVSLAMTRRTRPDAADDPGLTLWPCPPRYPCRGQAPLSRESGPHSVDNGTEGQLIEGLDRGHHMTAPSPACEP</sequence>
<evidence type="ECO:0000313" key="2">
    <source>
        <dbReference type="EMBL" id="KAF1963768.1"/>
    </source>
</evidence>